<evidence type="ECO:0000259" key="1">
    <source>
        <dbReference type="Pfam" id="PF01261"/>
    </source>
</evidence>
<dbReference type="InterPro" id="IPR036237">
    <property type="entry name" value="Xyl_isomerase-like_sf"/>
</dbReference>
<dbReference type="AlphaFoldDB" id="A0A1S9P730"/>
<dbReference type="EMBL" id="MBTF01000038">
    <property type="protein sequence ID" value="OOQ56761.1"/>
    <property type="molecule type" value="Genomic_DNA"/>
</dbReference>
<sequence length="270" mass="31432">MEVLILAPQWGFEHLPAEEFIIKIKDAGFDGIDTWMPEDEQERKEFVKLIEQYKLPIVSHQHQAKGNNINEFCRSFEYYLNISMECNPILINSHSGRDYFSLDDQLRVIDVAEEFSVKNNIRVVHETHRGRLGYSPYNAAELFKHRPGMKITADLSHWVCVTESYLEHCPDIVNEALNRAEHMHARVGHTQGPQVPDPRVVEWQQATDIFMNWWERVIDIKRQAGYKTFTITTEFGPPPYMVKLPGTGEPIANQFDINCFMKDIIRNTIV</sequence>
<protein>
    <recommendedName>
        <fullName evidence="1">Xylose isomerase-like TIM barrel domain-containing protein</fullName>
    </recommendedName>
</protein>
<dbReference type="Proteomes" id="UP000189739">
    <property type="component" value="Unassembled WGS sequence"/>
</dbReference>
<dbReference type="RefSeq" id="WP_078351175.1">
    <property type="nucleotide sequence ID" value="NZ_MBTF01000038.1"/>
</dbReference>
<reference evidence="2 3" key="1">
    <citation type="submission" date="2016-07" db="EMBL/GenBank/DDBJ databases">
        <title>Genomic analysis of zinc-resistant bacterium Mucilaginibacter pedocola TBZ30.</title>
        <authorList>
            <person name="Huang J."/>
            <person name="Tang J."/>
        </authorList>
    </citation>
    <scope>NUCLEOTIDE SEQUENCE [LARGE SCALE GENOMIC DNA]</scope>
    <source>
        <strain evidence="2 3">TBZ30</strain>
    </source>
</reference>
<comment type="caution">
    <text evidence="2">The sequence shown here is derived from an EMBL/GenBank/DDBJ whole genome shotgun (WGS) entry which is preliminary data.</text>
</comment>
<gene>
    <name evidence="2" type="ORF">BC343_17380</name>
</gene>
<name>A0A1S9P730_9SPHI</name>
<evidence type="ECO:0000313" key="2">
    <source>
        <dbReference type="EMBL" id="OOQ56761.1"/>
    </source>
</evidence>
<dbReference type="OrthoDB" id="2555274at2"/>
<dbReference type="Pfam" id="PF01261">
    <property type="entry name" value="AP_endonuc_2"/>
    <property type="match status" value="1"/>
</dbReference>
<accession>A0A1S9P730</accession>
<feature type="domain" description="Xylose isomerase-like TIM barrel" evidence="1">
    <location>
        <begin position="23"/>
        <end position="234"/>
    </location>
</feature>
<dbReference type="SUPFAM" id="SSF51658">
    <property type="entry name" value="Xylose isomerase-like"/>
    <property type="match status" value="1"/>
</dbReference>
<keyword evidence="3" id="KW-1185">Reference proteome</keyword>
<proteinExistence type="predicted"/>
<dbReference type="STRING" id="1792845.BC343_17380"/>
<evidence type="ECO:0000313" key="3">
    <source>
        <dbReference type="Proteomes" id="UP000189739"/>
    </source>
</evidence>
<dbReference type="Gene3D" id="3.20.20.150">
    <property type="entry name" value="Divalent-metal-dependent TIM barrel enzymes"/>
    <property type="match status" value="1"/>
</dbReference>
<organism evidence="2 3">
    <name type="scientific">Mucilaginibacter pedocola</name>
    <dbReference type="NCBI Taxonomy" id="1792845"/>
    <lineage>
        <taxon>Bacteria</taxon>
        <taxon>Pseudomonadati</taxon>
        <taxon>Bacteroidota</taxon>
        <taxon>Sphingobacteriia</taxon>
        <taxon>Sphingobacteriales</taxon>
        <taxon>Sphingobacteriaceae</taxon>
        <taxon>Mucilaginibacter</taxon>
    </lineage>
</organism>
<dbReference type="InterPro" id="IPR013022">
    <property type="entry name" value="Xyl_isomerase-like_TIM-brl"/>
</dbReference>